<organism evidence="2 3">
    <name type="scientific">Actibacterium lipolyticum</name>
    <dbReference type="NCBI Taxonomy" id="1524263"/>
    <lineage>
        <taxon>Bacteria</taxon>
        <taxon>Pseudomonadati</taxon>
        <taxon>Pseudomonadota</taxon>
        <taxon>Alphaproteobacteria</taxon>
        <taxon>Rhodobacterales</taxon>
        <taxon>Roseobacteraceae</taxon>
        <taxon>Actibacterium</taxon>
    </lineage>
</organism>
<sequence>METQRQKIIQRIHELQDALKDEIEERRAEFRYRVEQRRVVFEEDMRRSHREARESLRSFLSRARPMVILTAPVIYSLIIPFALLDLFVSIYQAICFPVYGIAKVRRGDYIAIDRQHLAYLNGLQKLNCTYCGYCNGLVEYVREVASRTEQYWCPIKHSRRLADTHARYDRFTDFGDAEGYRSTWMKLRDEMANDQPPKQG</sequence>
<dbReference type="EMBL" id="FXYE01000002">
    <property type="protein sequence ID" value="SMX44631.1"/>
    <property type="molecule type" value="Genomic_DNA"/>
</dbReference>
<reference evidence="3" key="1">
    <citation type="submission" date="2017-05" db="EMBL/GenBank/DDBJ databases">
        <authorList>
            <person name="Rodrigo-Torres L."/>
            <person name="Arahal R. D."/>
            <person name="Lucena T."/>
        </authorList>
    </citation>
    <scope>NUCLEOTIDE SEQUENCE [LARGE SCALE GENOMIC DNA]</scope>
    <source>
        <strain evidence="3">CECT 8621</strain>
    </source>
</reference>
<keyword evidence="1" id="KW-0812">Transmembrane</keyword>
<proteinExistence type="predicted"/>
<dbReference type="Proteomes" id="UP000202922">
    <property type="component" value="Unassembled WGS sequence"/>
</dbReference>
<dbReference type="RefSeq" id="WP_093967725.1">
    <property type="nucleotide sequence ID" value="NZ_FXYE01000002.1"/>
</dbReference>
<dbReference type="AlphaFoldDB" id="A0A238KPS2"/>
<keyword evidence="3" id="KW-1185">Reference proteome</keyword>
<feature type="transmembrane region" description="Helical" evidence="1">
    <location>
        <begin position="66"/>
        <end position="91"/>
    </location>
</feature>
<keyword evidence="1" id="KW-1133">Transmembrane helix</keyword>
<keyword evidence="1" id="KW-0472">Membrane</keyword>
<accession>A0A238KPS2</accession>
<protein>
    <submittedName>
        <fullName evidence="2">Uncharacterized protein</fullName>
    </submittedName>
</protein>
<dbReference type="OrthoDB" id="9795505at2"/>
<evidence type="ECO:0000256" key="1">
    <source>
        <dbReference type="SAM" id="Phobius"/>
    </source>
</evidence>
<evidence type="ECO:0000313" key="2">
    <source>
        <dbReference type="EMBL" id="SMX44631.1"/>
    </source>
</evidence>
<name>A0A238KPS2_9RHOB</name>
<evidence type="ECO:0000313" key="3">
    <source>
        <dbReference type="Proteomes" id="UP000202922"/>
    </source>
</evidence>
<gene>
    <name evidence="2" type="ORF">COL8621_02596</name>
</gene>